<gene>
    <name evidence="1" type="ORF">ALO92_101549</name>
</gene>
<organism evidence="1 2">
    <name type="scientific">Pseudomonas congelans</name>
    <dbReference type="NCBI Taxonomy" id="200452"/>
    <lineage>
        <taxon>Bacteria</taxon>
        <taxon>Pseudomonadati</taxon>
        <taxon>Pseudomonadota</taxon>
        <taxon>Gammaproteobacteria</taxon>
        <taxon>Pseudomonadales</taxon>
        <taxon>Pseudomonadaceae</taxon>
        <taxon>Pseudomonas</taxon>
    </lineage>
</organism>
<evidence type="ECO:0000313" key="2">
    <source>
        <dbReference type="Proteomes" id="UP000050411"/>
    </source>
</evidence>
<comment type="caution">
    <text evidence="1">The sequence shown here is derived from an EMBL/GenBank/DDBJ whole genome shotgun (WGS) entry which is preliminary data.</text>
</comment>
<evidence type="ECO:0000313" key="1">
    <source>
        <dbReference type="EMBL" id="KPW82805.1"/>
    </source>
</evidence>
<dbReference type="PATRIC" id="fig|200452.3.peg.43"/>
<accession>A0A0P9MGH4</accession>
<dbReference type="AlphaFoldDB" id="A0A0P9MGH4"/>
<name>A0A0P9MGH4_9PSED</name>
<dbReference type="EMBL" id="LJQB01000076">
    <property type="protein sequence ID" value="KPW82805.1"/>
    <property type="molecule type" value="Genomic_DNA"/>
</dbReference>
<dbReference type="Proteomes" id="UP000050411">
    <property type="component" value="Unassembled WGS sequence"/>
</dbReference>
<protein>
    <submittedName>
        <fullName evidence="1">Uncharacterized protein</fullName>
    </submittedName>
</protein>
<reference evidence="1 2" key="1">
    <citation type="submission" date="2015-09" db="EMBL/GenBank/DDBJ databases">
        <title>Genome announcement of multiple Pseudomonas syringae strains.</title>
        <authorList>
            <person name="Thakur S."/>
            <person name="Wang P.W."/>
            <person name="Gong Y."/>
            <person name="Weir B.S."/>
            <person name="Guttman D.S."/>
        </authorList>
    </citation>
    <scope>NUCLEOTIDE SEQUENCE [LARGE SCALE GENOMIC DNA]</scope>
    <source>
        <strain evidence="1 2">ICMP19117</strain>
    </source>
</reference>
<sequence length="42" mass="4524">MESQALEDCESPFLHADTCPASDVEGHHPWAALHHILGSARG</sequence>
<proteinExistence type="predicted"/>